<dbReference type="Gene3D" id="3.40.50.80">
    <property type="entry name" value="Nucleotide-binding domain of ferredoxin-NADP reductase (FNR) module"/>
    <property type="match status" value="1"/>
</dbReference>
<dbReference type="PRINTS" id="PR00409">
    <property type="entry name" value="PHDIOXRDTASE"/>
</dbReference>
<name>A0ABW2QQM8_9BURK</name>
<dbReference type="InterPro" id="IPR017927">
    <property type="entry name" value="FAD-bd_FR_type"/>
</dbReference>
<evidence type="ECO:0000256" key="6">
    <source>
        <dbReference type="ARBA" id="ARBA00023014"/>
    </source>
</evidence>
<dbReference type="SUPFAM" id="SSF52343">
    <property type="entry name" value="Ferredoxin reductase-like, C-terminal NADP-linked domain"/>
    <property type="match status" value="1"/>
</dbReference>
<dbReference type="Pfam" id="PF00111">
    <property type="entry name" value="Fer2"/>
    <property type="match status" value="1"/>
</dbReference>
<dbReference type="InterPro" id="IPR050415">
    <property type="entry name" value="MRET"/>
</dbReference>
<organism evidence="9 10">
    <name type="scientific">Hydrogenophaga atypica</name>
    <dbReference type="NCBI Taxonomy" id="249409"/>
    <lineage>
        <taxon>Bacteria</taxon>
        <taxon>Pseudomonadati</taxon>
        <taxon>Pseudomonadota</taxon>
        <taxon>Betaproteobacteria</taxon>
        <taxon>Burkholderiales</taxon>
        <taxon>Comamonadaceae</taxon>
        <taxon>Hydrogenophaga</taxon>
    </lineage>
</organism>
<dbReference type="SUPFAM" id="SSF54292">
    <property type="entry name" value="2Fe-2S ferredoxin-like"/>
    <property type="match status" value="1"/>
</dbReference>
<feature type="domain" description="FAD-binding FR-type" evidence="8">
    <location>
        <begin position="3"/>
        <end position="105"/>
    </location>
</feature>
<evidence type="ECO:0000256" key="3">
    <source>
        <dbReference type="ARBA" id="ARBA00022723"/>
    </source>
</evidence>
<dbReference type="InterPro" id="IPR036010">
    <property type="entry name" value="2Fe-2S_ferredoxin-like_sf"/>
</dbReference>
<dbReference type="InterPro" id="IPR039261">
    <property type="entry name" value="FNR_nucleotide-bd"/>
</dbReference>
<dbReference type="Gene3D" id="3.10.20.30">
    <property type="match status" value="1"/>
</dbReference>
<dbReference type="CDD" id="cd00207">
    <property type="entry name" value="fer2"/>
    <property type="match status" value="1"/>
</dbReference>
<keyword evidence="6" id="KW-0411">Iron-sulfur</keyword>
<evidence type="ECO:0000256" key="4">
    <source>
        <dbReference type="ARBA" id="ARBA00023002"/>
    </source>
</evidence>
<evidence type="ECO:0000313" key="9">
    <source>
        <dbReference type="EMBL" id="MFC7411715.1"/>
    </source>
</evidence>
<reference evidence="10" key="1">
    <citation type="journal article" date="2019" name="Int. J. Syst. Evol. Microbiol.">
        <title>The Global Catalogue of Microorganisms (GCM) 10K type strain sequencing project: providing services to taxonomists for standard genome sequencing and annotation.</title>
        <authorList>
            <consortium name="The Broad Institute Genomics Platform"/>
            <consortium name="The Broad Institute Genome Sequencing Center for Infectious Disease"/>
            <person name="Wu L."/>
            <person name="Ma J."/>
        </authorList>
    </citation>
    <scope>NUCLEOTIDE SEQUENCE [LARGE SCALE GENOMIC DNA]</scope>
    <source>
        <strain evidence="10">CGMCC 1.12371</strain>
    </source>
</reference>
<keyword evidence="3" id="KW-0479">Metal-binding</keyword>
<dbReference type="InterPro" id="IPR001041">
    <property type="entry name" value="2Fe-2S_ferredoxin-type"/>
</dbReference>
<dbReference type="PANTHER" id="PTHR47354">
    <property type="entry name" value="NADH OXIDOREDUCTASE HCR"/>
    <property type="match status" value="1"/>
</dbReference>
<dbReference type="Gene3D" id="2.40.30.10">
    <property type="entry name" value="Translation factors"/>
    <property type="match status" value="1"/>
</dbReference>
<dbReference type="InterPro" id="IPR006058">
    <property type="entry name" value="2Fe2S_fd_BS"/>
</dbReference>
<dbReference type="RefSeq" id="WP_382202722.1">
    <property type="nucleotide sequence ID" value="NZ_JBHTCA010000044.1"/>
</dbReference>
<evidence type="ECO:0000259" key="7">
    <source>
        <dbReference type="PROSITE" id="PS51085"/>
    </source>
</evidence>
<dbReference type="EMBL" id="JBHTCA010000044">
    <property type="protein sequence ID" value="MFC7411715.1"/>
    <property type="molecule type" value="Genomic_DNA"/>
</dbReference>
<sequence>MTTSLMTLRVERAEPAARGIQRFELRHPDGVELPPFTAGAHVRIKTPSGAMRQYSLSNDPAERDRYVIAVKREGDGRGGSLSLVDGVRAGQMIEVGEPENLFELDSKARSFVLIAGGIGITPMMAMARHLLAEGERSFKLYYLTRDPEGTAFLDELRGPDFAPHVVMHHDGGNPANTFDLWPVLERPGSATGRHVYCCGPKPLMDAVRDMTGHWPASAVHFESFGGDTKPHADDKPFEVRLEHSGRTVTVPVGRSILEALRDEGVHVPSSCESGTCGSCKTRLIEGEADHRDLVLLDEEKADHIMVCVSRAKTATLVLDL</sequence>
<dbReference type="CDD" id="cd06185">
    <property type="entry name" value="PDR_like"/>
    <property type="match status" value="1"/>
</dbReference>
<keyword evidence="1" id="KW-0285">Flavoprotein</keyword>
<dbReference type="InterPro" id="IPR017938">
    <property type="entry name" value="Riboflavin_synthase-like_b-brl"/>
</dbReference>
<dbReference type="PROSITE" id="PS51384">
    <property type="entry name" value="FAD_FR"/>
    <property type="match status" value="1"/>
</dbReference>
<dbReference type="Proteomes" id="UP001596501">
    <property type="component" value="Unassembled WGS sequence"/>
</dbReference>
<proteinExistence type="predicted"/>
<dbReference type="InterPro" id="IPR012675">
    <property type="entry name" value="Beta-grasp_dom_sf"/>
</dbReference>
<protein>
    <submittedName>
        <fullName evidence="9">PDR/VanB family oxidoreductase</fullName>
    </submittedName>
</protein>
<comment type="caution">
    <text evidence="9">The sequence shown here is derived from an EMBL/GenBank/DDBJ whole genome shotgun (WGS) entry which is preliminary data.</text>
</comment>
<keyword evidence="10" id="KW-1185">Reference proteome</keyword>
<dbReference type="SUPFAM" id="SSF63380">
    <property type="entry name" value="Riboflavin synthase domain-like"/>
    <property type="match status" value="1"/>
</dbReference>
<evidence type="ECO:0000256" key="2">
    <source>
        <dbReference type="ARBA" id="ARBA00022714"/>
    </source>
</evidence>
<keyword evidence="2" id="KW-0001">2Fe-2S</keyword>
<feature type="domain" description="2Fe-2S ferredoxin-type" evidence="7">
    <location>
        <begin position="237"/>
        <end position="320"/>
    </location>
</feature>
<gene>
    <name evidence="9" type="ORF">ACFQPB_22935</name>
</gene>
<evidence type="ECO:0000256" key="1">
    <source>
        <dbReference type="ARBA" id="ARBA00022630"/>
    </source>
</evidence>
<dbReference type="PANTHER" id="PTHR47354:SF1">
    <property type="entry name" value="CARNITINE MONOOXYGENASE REDUCTASE SUBUNIT"/>
    <property type="match status" value="1"/>
</dbReference>
<keyword evidence="4" id="KW-0560">Oxidoreductase</keyword>
<evidence type="ECO:0000259" key="8">
    <source>
        <dbReference type="PROSITE" id="PS51384"/>
    </source>
</evidence>
<evidence type="ECO:0000313" key="10">
    <source>
        <dbReference type="Proteomes" id="UP001596501"/>
    </source>
</evidence>
<dbReference type="PROSITE" id="PS51085">
    <property type="entry name" value="2FE2S_FER_2"/>
    <property type="match status" value="1"/>
</dbReference>
<keyword evidence="5" id="KW-0408">Iron</keyword>
<accession>A0ABW2QQM8</accession>
<evidence type="ECO:0000256" key="5">
    <source>
        <dbReference type="ARBA" id="ARBA00023004"/>
    </source>
</evidence>
<dbReference type="PROSITE" id="PS00197">
    <property type="entry name" value="2FE2S_FER_1"/>
    <property type="match status" value="1"/>
</dbReference>